<dbReference type="EMBL" id="MDYN01000008">
    <property type="protein sequence ID" value="OQD86075.1"/>
    <property type="molecule type" value="Genomic_DNA"/>
</dbReference>
<dbReference type="PANTHER" id="PTHR36102">
    <property type="entry name" value="CHROMOSOME 10, WHOLE GENOME SHOTGUN SEQUENCE"/>
    <property type="match status" value="1"/>
</dbReference>
<reference evidence="4" key="1">
    <citation type="journal article" date="2017" name="Nat. Microbiol.">
        <title>Global analysis of biosynthetic gene clusters reveals vast potential of secondary metabolite production in Penicillium species.</title>
        <authorList>
            <person name="Nielsen J.C."/>
            <person name="Grijseels S."/>
            <person name="Prigent S."/>
            <person name="Ji B."/>
            <person name="Dainat J."/>
            <person name="Nielsen K.F."/>
            <person name="Frisvad J.C."/>
            <person name="Workman M."/>
            <person name="Nielsen J."/>
        </authorList>
    </citation>
    <scope>NUCLEOTIDE SEQUENCE [LARGE SCALE GENOMIC DNA]</scope>
    <source>
        <strain evidence="4">IBT 31811</strain>
    </source>
</reference>
<dbReference type="PANTHER" id="PTHR36102:SF1">
    <property type="entry name" value="YDR124W-LIKE HELICAL BUNDLE DOMAIN-CONTAINING PROTEIN"/>
    <property type="match status" value="1"/>
</dbReference>
<feature type="compositionally biased region" description="Polar residues" evidence="1">
    <location>
        <begin position="92"/>
        <end position="110"/>
    </location>
</feature>
<evidence type="ECO:0000313" key="4">
    <source>
        <dbReference type="Proteomes" id="UP000191672"/>
    </source>
</evidence>
<organism evidence="3 4">
    <name type="scientific">Penicillium antarcticum</name>
    <dbReference type="NCBI Taxonomy" id="416450"/>
    <lineage>
        <taxon>Eukaryota</taxon>
        <taxon>Fungi</taxon>
        <taxon>Dikarya</taxon>
        <taxon>Ascomycota</taxon>
        <taxon>Pezizomycotina</taxon>
        <taxon>Eurotiomycetes</taxon>
        <taxon>Eurotiomycetidae</taxon>
        <taxon>Eurotiales</taxon>
        <taxon>Aspergillaceae</taxon>
        <taxon>Penicillium</taxon>
    </lineage>
</organism>
<feature type="region of interest" description="Disordered" evidence="1">
    <location>
        <begin position="363"/>
        <end position="409"/>
    </location>
</feature>
<proteinExistence type="predicted"/>
<protein>
    <recommendedName>
        <fullName evidence="2">Subtelomeric hrmA-associated cluster protein AFUB-079030/YDR124W-like helical bundle domain-containing protein</fullName>
    </recommendedName>
</protein>
<feature type="region of interest" description="Disordered" evidence="1">
    <location>
        <begin position="85"/>
        <end position="110"/>
    </location>
</feature>
<sequence length="488" mass="55141">MSLATNSSDVIIVNSSFPMQNEEERGVSHFALIFIDQAGNLRHETSPSISESRDRILSPEVTNQFLQAVSTFEDNHAEINSLQVTPHHGLPSSRTSSQPNRTYTPESAGDSQTLAHIAREIAPMPHVLPLMWPGELVDRSVRASERLQHEVRPQIAENVLASKNIMIPVGNASLLRRYYEKVFENLQQTNCRILAKVYVRLVEPRKQVKFPYNGRKNVAGVTHQLSPDETKPPWWPIEVRHREPDHLHKAERIQLLGHILCELRASHGVTARRLRAADETIRRQISPADRINLLDELYYVREKEEKLFDHVLDANARVSISRDNVPDDLELAIIHNQICIRGSPPGQKSESHLLPRDPLLLSDPIRGSVHTESPGSVATASKTTQSTAPGSFTSRRPAPNSTCEFSPDFDHGNHYSQTSYLYTPPSVPMEQYFSSDLDYESYLPESSQEISAGHLDYPQAKARSRIETIRDSVNFDGFNRVLEGCTWY</sequence>
<keyword evidence="4" id="KW-1185">Reference proteome</keyword>
<evidence type="ECO:0000259" key="2">
    <source>
        <dbReference type="Pfam" id="PF11001"/>
    </source>
</evidence>
<gene>
    <name evidence="3" type="ORF">PENANT_c008G04544</name>
</gene>
<feature type="compositionally biased region" description="Polar residues" evidence="1">
    <location>
        <begin position="370"/>
        <end position="404"/>
    </location>
</feature>
<dbReference type="AlphaFoldDB" id="A0A1V6QA69"/>
<feature type="domain" description="Subtelomeric hrmA-associated cluster protein AFUB-079030/YDR124W-like helical bundle" evidence="2">
    <location>
        <begin position="169"/>
        <end position="302"/>
    </location>
</feature>
<dbReference type="InterPro" id="IPR021264">
    <property type="entry name" value="AFUB_079030/YDR124W-like"/>
</dbReference>
<evidence type="ECO:0000256" key="1">
    <source>
        <dbReference type="SAM" id="MobiDB-lite"/>
    </source>
</evidence>
<dbReference type="Pfam" id="PF11001">
    <property type="entry name" value="AFUB_07903_YDR124W_hel"/>
    <property type="match status" value="1"/>
</dbReference>
<name>A0A1V6QA69_9EURO</name>
<evidence type="ECO:0000313" key="3">
    <source>
        <dbReference type="EMBL" id="OQD86075.1"/>
    </source>
</evidence>
<comment type="caution">
    <text evidence="3">The sequence shown here is derived from an EMBL/GenBank/DDBJ whole genome shotgun (WGS) entry which is preliminary data.</text>
</comment>
<dbReference type="Proteomes" id="UP000191672">
    <property type="component" value="Unassembled WGS sequence"/>
</dbReference>
<dbReference type="InterPro" id="IPR047092">
    <property type="entry name" value="AFUB_07903/YDR124W-like_hel"/>
</dbReference>
<dbReference type="STRING" id="416450.A0A1V6QA69"/>
<accession>A0A1V6QA69</accession>